<keyword evidence="15" id="KW-1185">Reference proteome</keyword>
<dbReference type="SUPFAM" id="SSF143631">
    <property type="entry name" value="ApbE-like"/>
    <property type="match status" value="1"/>
</dbReference>
<feature type="signal peptide" evidence="13">
    <location>
        <begin position="1"/>
        <end position="35"/>
    </location>
</feature>
<keyword evidence="13" id="KW-0732">Signal</keyword>
<evidence type="ECO:0000256" key="4">
    <source>
        <dbReference type="ARBA" id="ARBA00016337"/>
    </source>
</evidence>
<comment type="cofactor">
    <cofactor evidence="1">
        <name>Mg(2+)</name>
        <dbReference type="ChEBI" id="CHEBI:18420"/>
    </cofactor>
</comment>
<dbReference type="RefSeq" id="WP_302715590.1">
    <property type="nucleotide sequence ID" value="NZ_JAULRT010000062.1"/>
</dbReference>
<dbReference type="Gene3D" id="3.10.520.10">
    <property type="entry name" value="ApbE-like domains"/>
    <property type="match status" value="1"/>
</dbReference>
<keyword evidence="6 12" id="KW-0808">Transferase</keyword>
<organism evidence="14 15">
    <name type="scientific">Gilvimarinus algae</name>
    <dbReference type="NCBI Taxonomy" id="3058037"/>
    <lineage>
        <taxon>Bacteria</taxon>
        <taxon>Pseudomonadati</taxon>
        <taxon>Pseudomonadota</taxon>
        <taxon>Gammaproteobacteria</taxon>
        <taxon>Cellvibrionales</taxon>
        <taxon>Cellvibrionaceae</taxon>
        <taxon>Gilvimarinus</taxon>
    </lineage>
</organism>
<dbReference type="GO" id="GO:0016740">
    <property type="term" value="F:transferase activity"/>
    <property type="evidence" value="ECO:0007669"/>
    <property type="project" value="UniProtKB-KW"/>
</dbReference>
<dbReference type="PANTHER" id="PTHR30040">
    <property type="entry name" value="THIAMINE BIOSYNTHESIS LIPOPROTEIN APBE"/>
    <property type="match status" value="1"/>
</dbReference>
<keyword evidence="9 12" id="KW-0460">Magnesium</keyword>
<protein>
    <recommendedName>
        <fullName evidence="4 12">FAD:protein FMN transferase</fullName>
        <ecNumber evidence="3 12">2.7.1.180</ecNumber>
    </recommendedName>
    <alternativeName>
        <fullName evidence="10 12">Flavin transferase</fullName>
    </alternativeName>
</protein>
<evidence type="ECO:0000256" key="13">
    <source>
        <dbReference type="SAM" id="SignalP"/>
    </source>
</evidence>
<sequence length="358" mass="38863">MTLVVKPVMMFAHKAITKTRLALLASFLFIGALLAACDTGTVERDHLKLTGRTMGTSYHITLVSADKEPLEVDAEALQGDIDKALQLINQLMSTYIDDSELMRFNRAPVDEWVTLSAPLMEVLQISQRISVASDGAFDITVGPLVNLWGFGPEMRPERVPSEAELAEARDNTGFGHVQLNTTRARRTAPVQVDLSAVAKGYGVDWIADLLVERGFANFMVEIGGEVRAAGLSPRATPWRIAIEQPELIGGGVRFALELQDKAVATSGDYRNYYEMAGVRYSHTIDPVTAKPITHNLASVTVVADTAAHADAWATALNVLGPERGMALANAEQLAVYMIVKDGEGFRDLHSQAFAPFAP</sequence>
<evidence type="ECO:0000256" key="5">
    <source>
        <dbReference type="ARBA" id="ARBA00022630"/>
    </source>
</evidence>
<evidence type="ECO:0000256" key="3">
    <source>
        <dbReference type="ARBA" id="ARBA00011955"/>
    </source>
</evidence>
<evidence type="ECO:0000256" key="8">
    <source>
        <dbReference type="ARBA" id="ARBA00022827"/>
    </source>
</evidence>
<evidence type="ECO:0000256" key="9">
    <source>
        <dbReference type="ARBA" id="ARBA00022842"/>
    </source>
</evidence>
<dbReference type="InterPro" id="IPR003374">
    <property type="entry name" value="ApbE-like_sf"/>
</dbReference>
<comment type="similarity">
    <text evidence="2 12">Belongs to the ApbE family.</text>
</comment>
<evidence type="ECO:0000256" key="12">
    <source>
        <dbReference type="PIRNR" id="PIRNR006268"/>
    </source>
</evidence>
<evidence type="ECO:0000256" key="7">
    <source>
        <dbReference type="ARBA" id="ARBA00022723"/>
    </source>
</evidence>
<dbReference type="PANTHER" id="PTHR30040:SF2">
    <property type="entry name" value="FAD:PROTEIN FMN TRANSFERASE"/>
    <property type="match status" value="1"/>
</dbReference>
<dbReference type="PIRSF" id="PIRSF006268">
    <property type="entry name" value="ApbE"/>
    <property type="match status" value="1"/>
</dbReference>
<evidence type="ECO:0000313" key="15">
    <source>
        <dbReference type="Proteomes" id="UP001168380"/>
    </source>
</evidence>
<reference evidence="14" key="1">
    <citation type="submission" date="2023-07" db="EMBL/GenBank/DDBJ databases">
        <title>Gilvimarinus algae sp. nov., isolated from the surface of Kelp.</title>
        <authorList>
            <person name="Sun Y.Y."/>
            <person name="Gong Y."/>
            <person name="Du Z.J."/>
        </authorList>
    </citation>
    <scope>NUCLEOTIDE SEQUENCE</scope>
    <source>
        <strain evidence="14">SDUM040014</strain>
    </source>
</reference>
<name>A0ABT8TJD9_9GAMM</name>
<proteinExistence type="inferred from homology"/>
<evidence type="ECO:0000256" key="2">
    <source>
        <dbReference type="ARBA" id="ARBA00008282"/>
    </source>
</evidence>
<comment type="caution">
    <text evidence="14">The sequence shown here is derived from an EMBL/GenBank/DDBJ whole genome shotgun (WGS) entry which is preliminary data.</text>
</comment>
<feature type="chain" id="PRO_5045998665" description="FAD:protein FMN transferase" evidence="13">
    <location>
        <begin position="36"/>
        <end position="358"/>
    </location>
</feature>
<evidence type="ECO:0000313" key="14">
    <source>
        <dbReference type="EMBL" id="MDO3384212.1"/>
    </source>
</evidence>
<gene>
    <name evidence="14" type="ORF">QWI16_18680</name>
</gene>
<evidence type="ECO:0000256" key="10">
    <source>
        <dbReference type="ARBA" id="ARBA00031306"/>
    </source>
</evidence>
<accession>A0ABT8TJD9</accession>
<dbReference type="Pfam" id="PF02424">
    <property type="entry name" value="ApbE"/>
    <property type="match status" value="1"/>
</dbReference>
<keyword evidence="8 12" id="KW-0274">FAD</keyword>
<dbReference type="InterPro" id="IPR024932">
    <property type="entry name" value="ApbE"/>
</dbReference>
<dbReference type="Proteomes" id="UP001168380">
    <property type="component" value="Unassembled WGS sequence"/>
</dbReference>
<comment type="catalytic activity">
    <reaction evidence="11 12">
        <text>L-threonyl-[protein] + FAD = FMN-L-threonyl-[protein] + AMP + H(+)</text>
        <dbReference type="Rhea" id="RHEA:36847"/>
        <dbReference type="Rhea" id="RHEA-COMP:11060"/>
        <dbReference type="Rhea" id="RHEA-COMP:11061"/>
        <dbReference type="ChEBI" id="CHEBI:15378"/>
        <dbReference type="ChEBI" id="CHEBI:30013"/>
        <dbReference type="ChEBI" id="CHEBI:57692"/>
        <dbReference type="ChEBI" id="CHEBI:74257"/>
        <dbReference type="ChEBI" id="CHEBI:456215"/>
        <dbReference type="EC" id="2.7.1.180"/>
    </reaction>
</comment>
<keyword evidence="5 12" id="KW-0285">Flavoprotein</keyword>
<evidence type="ECO:0000256" key="1">
    <source>
        <dbReference type="ARBA" id="ARBA00001946"/>
    </source>
</evidence>
<evidence type="ECO:0000256" key="11">
    <source>
        <dbReference type="ARBA" id="ARBA00048540"/>
    </source>
</evidence>
<dbReference type="EMBL" id="JAULRT010000062">
    <property type="protein sequence ID" value="MDO3384212.1"/>
    <property type="molecule type" value="Genomic_DNA"/>
</dbReference>
<dbReference type="EC" id="2.7.1.180" evidence="3 12"/>
<evidence type="ECO:0000256" key="6">
    <source>
        <dbReference type="ARBA" id="ARBA00022679"/>
    </source>
</evidence>
<keyword evidence="7 12" id="KW-0479">Metal-binding</keyword>